<sequence>MPEVLIFVVFGVLLSVAIRFSYRLGKYLSPRRSYGRTDNLPPYAGDLRGRDDGGGGFDGGGSD</sequence>
<protein>
    <submittedName>
        <fullName evidence="2">Uncharacterized protein</fullName>
    </submittedName>
</protein>
<name>A0A7S9QC07_9RHOB</name>
<accession>A0A7S9QC07</accession>
<feature type="region of interest" description="Disordered" evidence="1">
    <location>
        <begin position="31"/>
        <end position="63"/>
    </location>
</feature>
<evidence type="ECO:0000313" key="3">
    <source>
        <dbReference type="Proteomes" id="UP000594800"/>
    </source>
</evidence>
<dbReference type="KEGG" id="poz:I0K15_12225"/>
<keyword evidence="3" id="KW-1185">Reference proteome</keyword>
<gene>
    <name evidence="2" type="ORF">I0K15_12225</name>
</gene>
<dbReference type="EMBL" id="CP064942">
    <property type="protein sequence ID" value="QPH52581.1"/>
    <property type="molecule type" value="Genomic_DNA"/>
</dbReference>
<evidence type="ECO:0000256" key="1">
    <source>
        <dbReference type="SAM" id="MobiDB-lite"/>
    </source>
</evidence>
<feature type="compositionally biased region" description="Gly residues" evidence="1">
    <location>
        <begin position="54"/>
        <end position="63"/>
    </location>
</feature>
<reference evidence="2 3" key="1">
    <citation type="submission" date="2020-11" db="EMBL/GenBank/DDBJ databases">
        <title>Description of Pontivivens ytuae sp. nov. isolated from deep sea sediment of Mariana Trench.</title>
        <authorList>
            <person name="Wang Z."/>
            <person name="Sun Q.-L."/>
            <person name="Xu X.-D."/>
            <person name="Tang Y.-Z."/>
            <person name="Zhang J."/>
        </authorList>
    </citation>
    <scope>NUCLEOTIDE SEQUENCE [LARGE SCALE GENOMIC DNA]</scope>
    <source>
        <strain evidence="2 3">MT2928</strain>
    </source>
</reference>
<proteinExistence type="predicted"/>
<evidence type="ECO:0000313" key="2">
    <source>
        <dbReference type="EMBL" id="QPH52581.1"/>
    </source>
</evidence>
<dbReference type="RefSeq" id="WP_196101792.1">
    <property type="nucleotide sequence ID" value="NZ_CP064942.1"/>
</dbReference>
<dbReference type="Proteomes" id="UP000594800">
    <property type="component" value="Chromosome"/>
</dbReference>
<organism evidence="2 3">
    <name type="scientific">Pontivivens ytuae</name>
    <dbReference type="NCBI Taxonomy" id="2789856"/>
    <lineage>
        <taxon>Bacteria</taxon>
        <taxon>Pseudomonadati</taxon>
        <taxon>Pseudomonadota</taxon>
        <taxon>Alphaproteobacteria</taxon>
        <taxon>Rhodobacterales</taxon>
        <taxon>Paracoccaceae</taxon>
        <taxon>Pontivivens</taxon>
    </lineage>
</organism>
<dbReference type="AlphaFoldDB" id="A0A7S9QC07"/>